<comment type="caution">
    <text evidence="2">The sequence shown here is derived from an EMBL/GenBank/DDBJ whole genome shotgun (WGS) entry which is preliminary data.</text>
</comment>
<proteinExistence type="predicted"/>
<dbReference type="AlphaFoldDB" id="A0A8S9P9I5"/>
<organism evidence="2 3">
    <name type="scientific">Brassica cretica</name>
    <name type="common">Mustard</name>
    <dbReference type="NCBI Taxonomy" id="69181"/>
    <lineage>
        <taxon>Eukaryota</taxon>
        <taxon>Viridiplantae</taxon>
        <taxon>Streptophyta</taxon>
        <taxon>Embryophyta</taxon>
        <taxon>Tracheophyta</taxon>
        <taxon>Spermatophyta</taxon>
        <taxon>Magnoliopsida</taxon>
        <taxon>eudicotyledons</taxon>
        <taxon>Gunneridae</taxon>
        <taxon>Pentapetalae</taxon>
        <taxon>rosids</taxon>
        <taxon>malvids</taxon>
        <taxon>Brassicales</taxon>
        <taxon>Brassicaceae</taxon>
        <taxon>Brassiceae</taxon>
        <taxon>Brassica</taxon>
    </lineage>
</organism>
<sequence length="264" mass="30626">MGKVTSEDTRHWEGLSQELGLEQVKEQRREIQEVRCRFEGYDAEQPSRTTRRAFDQTSIDETSAPSIDHHRERVSDQNGGKKVRWKHRDEYGIYKDKDGYARAADGIIIPMSREDIRAILERSAMVGHTHISIPEYAEVPTTTMPEHNTYSKTEIYELVEGIYRAIRTVDDYFTNGLDDIYYLFNNSIGWLTTRTDEMKQDIAMIQEHHVIGAETSKSIGVGTKPSIDTRLASFEDRLQSFDYKLDGVYYQLKYIIERLTTMHG</sequence>
<reference evidence="2" key="1">
    <citation type="submission" date="2019-12" db="EMBL/GenBank/DDBJ databases">
        <title>Genome sequencing and annotation of Brassica cretica.</title>
        <authorList>
            <person name="Studholme D.J."/>
            <person name="Sarris P."/>
        </authorList>
    </citation>
    <scope>NUCLEOTIDE SEQUENCE</scope>
    <source>
        <strain evidence="2">PFS-109/04</strain>
        <tissue evidence="2">Leaf</tissue>
    </source>
</reference>
<evidence type="ECO:0000256" key="1">
    <source>
        <dbReference type="SAM" id="MobiDB-lite"/>
    </source>
</evidence>
<protein>
    <submittedName>
        <fullName evidence="2">Uncharacterized protein</fullName>
    </submittedName>
</protein>
<feature type="region of interest" description="Disordered" evidence="1">
    <location>
        <begin position="61"/>
        <end position="81"/>
    </location>
</feature>
<dbReference type="Proteomes" id="UP000712600">
    <property type="component" value="Unassembled WGS sequence"/>
</dbReference>
<evidence type="ECO:0000313" key="2">
    <source>
        <dbReference type="EMBL" id="KAF3509962.1"/>
    </source>
</evidence>
<dbReference type="EMBL" id="QGKX02001521">
    <property type="protein sequence ID" value="KAF3509962.1"/>
    <property type="molecule type" value="Genomic_DNA"/>
</dbReference>
<accession>A0A8S9P9I5</accession>
<name>A0A8S9P9I5_BRACR</name>
<evidence type="ECO:0000313" key="3">
    <source>
        <dbReference type="Proteomes" id="UP000712600"/>
    </source>
</evidence>
<gene>
    <name evidence="2" type="ORF">F2Q69_00006578</name>
</gene>